<name>A0A853IV85_9BURK</name>
<feature type="region of interest" description="Disordered" evidence="1">
    <location>
        <begin position="27"/>
        <end position="47"/>
    </location>
</feature>
<proteinExistence type="predicted"/>
<protein>
    <submittedName>
        <fullName evidence="4">DUF4124 domain-containing protein</fullName>
    </submittedName>
</protein>
<comment type="caution">
    <text evidence="4">The sequence shown here is derived from an EMBL/GenBank/DDBJ whole genome shotgun (WGS) entry which is preliminary data.</text>
</comment>
<evidence type="ECO:0000259" key="3">
    <source>
        <dbReference type="Pfam" id="PF13511"/>
    </source>
</evidence>
<dbReference type="RefSeq" id="WP_180549375.1">
    <property type="nucleotide sequence ID" value="NZ_JACCKX010000001.1"/>
</dbReference>
<feature type="chain" id="PRO_5032497652" evidence="2">
    <location>
        <begin position="22"/>
        <end position="47"/>
    </location>
</feature>
<feature type="domain" description="DUF4124" evidence="3">
    <location>
        <begin position="11"/>
        <end position="45"/>
    </location>
</feature>
<evidence type="ECO:0000313" key="5">
    <source>
        <dbReference type="Proteomes" id="UP000589716"/>
    </source>
</evidence>
<evidence type="ECO:0000313" key="4">
    <source>
        <dbReference type="EMBL" id="NZA00840.1"/>
    </source>
</evidence>
<dbReference type="AlphaFoldDB" id="A0A853IV85"/>
<keyword evidence="5" id="KW-1185">Reference proteome</keyword>
<gene>
    <name evidence="4" type="ORF">H0I39_01875</name>
</gene>
<feature type="signal peptide" evidence="2">
    <location>
        <begin position="1"/>
        <end position="21"/>
    </location>
</feature>
<dbReference type="EMBL" id="JACCKX010000001">
    <property type="protein sequence ID" value="NZA00840.1"/>
    <property type="molecule type" value="Genomic_DNA"/>
</dbReference>
<dbReference type="InterPro" id="IPR025392">
    <property type="entry name" value="DUF4124"/>
</dbReference>
<keyword evidence="2" id="KW-0732">Signal</keyword>
<accession>A0A853IV85</accession>
<reference evidence="4 5" key="1">
    <citation type="submission" date="2020-07" db="EMBL/GenBank/DDBJ databases">
        <authorList>
            <person name="Maaloum M."/>
        </authorList>
    </citation>
    <scope>NUCLEOTIDE SEQUENCE [LARGE SCALE GENOMIC DNA]</scope>
    <source>
        <strain evidence="4 5">GCS-AN-3</strain>
    </source>
</reference>
<dbReference type="Pfam" id="PF13511">
    <property type="entry name" value="DUF4124"/>
    <property type="match status" value="1"/>
</dbReference>
<sequence>MIKTPPLALAALALLCSPAWAQNKCEGPDGRITYSDAPAPRRTRPKR</sequence>
<dbReference type="Proteomes" id="UP000589716">
    <property type="component" value="Unassembled WGS sequence"/>
</dbReference>
<organism evidence="4 5">
    <name type="scientific">Ottowia beijingensis</name>
    <dbReference type="NCBI Taxonomy" id="1207057"/>
    <lineage>
        <taxon>Bacteria</taxon>
        <taxon>Pseudomonadati</taxon>
        <taxon>Pseudomonadota</taxon>
        <taxon>Betaproteobacteria</taxon>
        <taxon>Burkholderiales</taxon>
        <taxon>Comamonadaceae</taxon>
        <taxon>Ottowia</taxon>
    </lineage>
</organism>
<evidence type="ECO:0000256" key="2">
    <source>
        <dbReference type="SAM" id="SignalP"/>
    </source>
</evidence>
<evidence type="ECO:0000256" key="1">
    <source>
        <dbReference type="SAM" id="MobiDB-lite"/>
    </source>
</evidence>